<accession>D7DMP5</accession>
<dbReference type="Gene3D" id="1.10.760.10">
    <property type="entry name" value="Cytochrome c-like domain"/>
    <property type="match status" value="1"/>
</dbReference>
<evidence type="ECO:0000313" key="8">
    <source>
        <dbReference type="Proteomes" id="UP000000383"/>
    </source>
</evidence>
<dbReference type="HOGENOM" id="CLU_109361_1_0_4"/>
<keyword evidence="2 4" id="KW-0479">Metal-binding</keyword>
<dbReference type="GO" id="GO:0020037">
    <property type="term" value="F:heme binding"/>
    <property type="evidence" value="ECO:0007669"/>
    <property type="project" value="InterPro"/>
</dbReference>
<feature type="domain" description="Cytochrome c" evidence="6">
    <location>
        <begin position="76"/>
        <end position="178"/>
    </location>
</feature>
<dbReference type="OrthoDB" id="8535774at2"/>
<protein>
    <submittedName>
        <fullName evidence="7">Cytochrome c class I</fullName>
    </submittedName>
</protein>
<organism evidence="7 8">
    <name type="scientific">Methylotenera versatilis (strain 301)</name>
    <dbReference type="NCBI Taxonomy" id="666681"/>
    <lineage>
        <taxon>Bacteria</taxon>
        <taxon>Pseudomonadati</taxon>
        <taxon>Pseudomonadota</taxon>
        <taxon>Betaproteobacteria</taxon>
        <taxon>Nitrosomonadales</taxon>
        <taxon>Methylophilaceae</taxon>
        <taxon>Methylotenera</taxon>
    </lineage>
</organism>
<sequence precursor="true">MLGFKSVKAALLISMLGFVGLTATTQASAACNLVSTKDSSPLTVKAIDTDTPEAKEFLATCKNPYTAKYAADPAAALAKDGGRHVMTYNGCTGCHGGNLGGLMAPSLVKNGGTGAFDTKWVYAKDSTDKGMFETISAGTPGVSGGLMPIWHAQQAEHVGDGLSTDDILKAIGYIRTVYKGDGEKDWMK</sequence>
<reference evidence="7 8" key="2">
    <citation type="journal article" date="2011" name="J. Bacteriol.">
        <title>Genomes of three methylotrophs from a single niche uncover genetic and metabolic divergence of Methylophilaceae.</title>
        <authorList>
            <person name="Lapidus A."/>
            <person name="Clum A."/>
            <person name="Labutti K."/>
            <person name="Kaluzhnaya M.G."/>
            <person name="Lim S."/>
            <person name="Beck D.A."/>
            <person name="Glavina Del Rio T."/>
            <person name="Nolan M."/>
            <person name="Mavromatis K."/>
            <person name="Huntemann M."/>
            <person name="Lucas S."/>
            <person name="Lidstrom M.E."/>
            <person name="Ivanova N."/>
            <person name="Chistoserdova L."/>
        </authorList>
    </citation>
    <scope>NUCLEOTIDE SEQUENCE [LARGE SCALE GENOMIC DNA]</scope>
    <source>
        <strain evidence="7 8">301</strain>
    </source>
</reference>
<dbReference type="GO" id="GO:0046872">
    <property type="term" value="F:metal ion binding"/>
    <property type="evidence" value="ECO:0007669"/>
    <property type="project" value="UniProtKB-KW"/>
</dbReference>
<dbReference type="SUPFAM" id="SSF46626">
    <property type="entry name" value="Cytochrome c"/>
    <property type="match status" value="1"/>
</dbReference>
<evidence type="ECO:0000256" key="5">
    <source>
        <dbReference type="SAM" id="SignalP"/>
    </source>
</evidence>
<dbReference type="EMBL" id="CP002056">
    <property type="protein sequence ID" value="ADI30822.1"/>
    <property type="molecule type" value="Genomic_DNA"/>
</dbReference>
<gene>
    <name evidence="7" type="ordered locus">M301_2460</name>
</gene>
<feature type="chain" id="PRO_5003094854" evidence="5">
    <location>
        <begin position="30"/>
        <end position="188"/>
    </location>
</feature>
<dbReference type="AlphaFoldDB" id="D7DMP5"/>
<evidence type="ECO:0000256" key="2">
    <source>
        <dbReference type="ARBA" id="ARBA00022723"/>
    </source>
</evidence>
<evidence type="ECO:0000256" key="4">
    <source>
        <dbReference type="PROSITE-ProRule" id="PRU00433"/>
    </source>
</evidence>
<dbReference type="RefSeq" id="WP_013149130.1">
    <property type="nucleotide sequence ID" value="NC_014207.1"/>
</dbReference>
<dbReference type="PROSITE" id="PS51007">
    <property type="entry name" value="CYTC"/>
    <property type="match status" value="1"/>
</dbReference>
<proteinExistence type="predicted"/>
<dbReference type="InterPro" id="IPR036909">
    <property type="entry name" value="Cyt_c-like_dom_sf"/>
</dbReference>
<reference evidence="8" key="1">
    <citation type="submission" date="2010-05" db="EMBL/GenBank/DDBJ databases">
        <title>Complete sequence of Methylotenera sp. 301.</title>
        <authorList>
            <person name="Lucas S."/>
            <person name="Copeland A."/>
            <person name="Lapidus A."/>
            <person name="Cheng J.-F."/>
            <person name="Bruce D."/>
            <person name="Goodwin L."/>
            <person name="Pitluck S."/>
            <person name="Clum A."/>
            <person name="Land M."/>
            <person name="Hauser L."/>
            <person name="Kyrpides N."/>
            <person name="Ivanova N."/>
            <person name="Chistoservova L."/>
            <person name="Kalyuzhnaya M."/>
            <person name="Woyke T."/>
        </authorList>
    </citation>
    <scope>NUCLEOTIDE SEQUENCE [LARGE SCALE GENOMIC DNA]</scope>
    <source>
        <strain evidence="8">301</strain>
    </source>
</reference>
<keyword evidence="5" id="KW-0732">Signal</keyword>
<dbReference type="InterPro" id="IPR009056">
    <property type="entry name" value="Cyt_c-like_dom"/>
</dbReference>
<evidence type="ECO:0000313" key="7">
    <source>
        <dbReference type="EMBL" id="ADI30822.1"/>
    </source>
</evidence>
<evidence type="ECO:0000256" key="1">
    <source>
        <dbReference type="ARBA" id="ARBA00022617"/>
    </source>
</evidence>
<name>D7DMP5_METV0</name>
<evidence type="ECO:0000259" key="6">
    <source>
        <dbReference type="PROSITE" id="PS51007"/>
    </source>
</evidence>
<feature type="signal peptide" evidence="5">
    <location>
        <begin position="1"/>
        <end position="29"/>
    </location>
</feature>
<keyword evidence="8" id="KW-1185">Reference proteome</keyword>
<evidence type="ECO:0000256" key="3">
    <source>
        <dbReference type="ARBA" id="ARBA00023004"/>
    </source>
</evidence>
<keyword evidence="3 4" id="KW-0408">Iron</keyword>
<dbReference type="KEGG" id="meh:M301_2460"/>
<dbReference type="GO" id="GO:0009055">
    <property type="term" value="F:electron transfer activity"/>
    <property type="evidence" value="ECO:0007669"/>
    <property type="project" value="InterPro"/>
</dbReference>
<dbReference type="PROSITE" id="PS51257">
    <property type="entry name" value="PROKAR_LIPOPROTEIN"/>
    <property type="match status" value="1"/>
</dbReference>
<dbReference type="STRING" id="666681.M301_2460"/>
<keyword evidence="1 4" id="KW-0349">Heme</keyword>
<dbReference type="eggNOG" id="COG2010">
    <property type="taxonomic scope" value="Bacteria"/>
</dbReference>
<dbReference type="Proteomes" id="UP000000383">
    <property type="component" value="Chromosome"/>
</dbReference>